<dbReference type="OrthoDB" id="372068at2157"/>
<organism evidence="4 5">
    <name type="scientific">Promethearchaeum syntrophicum</name>
    <dbReference type="NCBI Taxonomy" id="2594042"/>
    <lineage>
        <taxon>Archaea</taxon>
        <taxon>Promethearchaeati</taxon>
        <taxon>Promethearchaeota</taxon>
        <taxon>Promethearchaeia</taxon>
        <taxon>Promethearchaeales</taxon>
        <taxon>Promethearchaeaceae</taxon>
        <taxon>Promethearchaeum</taxon>
    </lineage>
</organism>
<dbReference type="FunFam" id="3.40.50.970:FF:000012">
    <property type="entry name" value="Pyruvate:ferredoxin (Flavodoxin) oxidoreductase"/>
    <property type="match status" value="1"/>
</dbReference>
<feature type="domain" description="Pyruvate:ferredoxin oxidoreductase core" evidence="3">
    <location>
        <begin position="276"/>
        <end position="380"/>
    </location>
</feature>
<gene>
    <name evidence="4" type="ORF">DSAG12_00457</name>
</gene>
<dbReference type="CDD" id="cd07034">
    <property type="entry name" value="TPP_PYR_PFOR_IOR-alpha_like"/>
    <property type="match status" value="1"/>
</dbReference>
<dbReference type="InterPro" id="IPR033412">
    <property type="entry name" value="PFOR_II"/>
</dbReference>
<evidence type="ECO:0000313" key="4">
    <source>
        <dbReference type="EMBL" id="QEE14644.1"/>
    </source>
</evidence>
<dbReference type="GO" id="GO:0044272">
    <property type="term" value="P:sulfur compound biosynthetic process"/>
    <property type="evidence" value="ECO:0007669"/>
    <property type="project" value="UniProtKB-ARBA"/>
</dbReference>
<dbReference type="GO" id="GO:0043807">
    <property type="term" value="F:3-methyl-2-oxobutanoate dehydrogenase (ferredoxin) activity"/>
    <property type="evidence" value="ECO:0007669"/>
    <property type="project" value="UniProtKB-EC"/>
</dbReference>
<evidence type="ECO:0000259" key="2">
    <source>
        <dbReference type="Pfam" id="PF01855"/>
    </source>
</evidence>
<dbReference type="PANTHER" id="PTHR32154">
    <property type="entry name" value="PYRUVATE-FLAVODOXIN OXIDOREDUCTASE-RELATED"/>
    <property type="match status" value="1"/>
</dbReference>
<accession>A0A5B9D6C7</accession>
<keyword evidence="5" id="KW-1185">Reference proteome</keyword>
<dbReference type="InterPro" id="IPR029061">
    <property type="entry name" value="THDP-binding"/>
</dbReference>
<feature type="domain" description="Pyruvate flavodoxin/ferredoxin oxidoreductase pyrimidine binding" evidence="2">
    <location>
        <begin position="20"/>
        <end position="251"/>
    </location>
</feature>
<dbReference type="Pfam" id="PF17147">
    <property type="entry name" value="PFOR_II"/>
    <property type="match status" value="1"/>
</dbReference>
<dbReference type="GO" id="GO:0006979">
    <property type="term" value="P:response to oxidative stress"/>
    <property type="evidence" value="ECO:0007669"/>
    <property type="project" value="TreeGrafter"/>
</dbReference>
<proteinExistence type="predicted"/>
<dbReference type="InterPro" id="IPR002880">
    <property type="entry name" value="Pyrv_Fd/Flavodoxin_OxRdtase_N"/>
</dbReference>
<reference evidence="4 5" key="1">
    <citation type="journal article" date="2020" name="Nature">
        <title>Isolation of an archaeon at the prokaryote-eukaryote interface.</title>
        <authorList>
            <person name="Imachi H."/>
            <person name="Nobu M.K."/>
            <person name="Nakahara N."/>
            <person name="Morono Y."/>
            <person name="Ogawara M."/>
            <person name="Takaki Y."/>
            <person name="Takano Y."/>
            <person name="Uematsu K."/>
            <person name="Ikuta T."/>
            <person name="Ito M."/>
            <person name="Matsui Y."/>
            <person name="Miyazaki M."/>
            <person name="Murata K."/>
            <person name="Saito Y."/>
            <person name="Sakai S."/>
            <person name="Song C."/>
            <person name="Tasumi E."/>
            <person name="Yamanaka Y."/>
            <person name="Yamaguchi T."/>
            <person name="Kamagata Y."/>
            <person name="Tamaki H."/>
            <person name="Takai K."/>
        </authorList>
    </citation>
    <scope>NUCLEOTIDE SEQUENCE [LARGE SCALE GENOMIC DNA]</scope>
    <source>
        <strain evidence="4 5">MK-D1</strain>
    </source>
</reference>
<dbReference type="SUPFAM" id="SSF52922">
    <property type="entry name" value="TK C-terminal domain-like"/>
    <property type="match status" value="1"/>
</dbReference>
<dbReference type="Pfam" id="PF01855">
    <property type="entry name" value="POR_N"/>
    <property type="match status" value="1"/>
</dbReference>
<name>A0A5B9D6C7_9ARCH</name>
<dbReference type="KEGG" id="psyt:DSAG12_00457"/>
<dbReference type="Gene3D" id="3.40.50.970">
    <property type="match status" value="1"/>
</dbReference>
<evidence type="ECO:0000256" key="1">
    <source>
        <dbReference type="ARBA" id="ARBA00023002"/>
    </source>
</evidence>
<dbReference type="InterPro" id="IPR050722">
    <property type="entry name" value="Pyruvate:ferred/Flavod_OxRd"/>
</dbReference>
<keyword evidence="1" id="KW-0560">Oxidoreductase</keyword>
<dbReference type="Gene3D" id="3.40.50.920">
    <property type="match status" value="1"/>
</dbReference>
<evidence type="ECO:0000313" key="5">
    <source>
        <dbReference type="Proteomes" id="UP000321408"/>
    </source>
</evidence>
<dbReference type="EMBL" id="CP042905">
    <property type="protein sequence ID" value="QEE14644.1"/>
    <property type="molecule type" value="Genomic_DNA"/>
</dbReference>
<dbReference type="RefSeq" id="WP_147661590.1">
    <property type="nucleotide sequence ID" value="NZ_CP042905.2"/>
</dbReference>
<reference evidence="4 5" key="2">
    <citation type="journal article" date="2024" name="Int. J. Syst. Evol. Microbiol.">
        <title>Promethearchaeum syntrophicum gen. nov., sp. nov., an anaerobic, obligately syntrophic archaeon, the first isolate of the lineage 'Asgard' archaea, and proposal of the new archaeal phylum Promethearchaeota phyl. nov. and kingdom Promethearchaeati regn. nov.</title>
        <authorList>
            <person name="Imachi H."/>
            <person name="Nobu M.K."/>
            <person name="Kato S."/>
            <person name="Takaki Y."/>
            <person name="Miyazaki M."/>
            <person name="Miyata M."/>
            <person name="Ogawara M."/>
            <person name="Saito Y."/>
            <person name="Sakai S."/>
            <person name="Tahara Y.O."/>
            <person name="Takano Y."/>
            <person name="Tasumi E."/>
            <person name="Uematsu K."/>
            <person name="Yoshimura T."/>
            <person name="Itoh T."/>
            <person name="Ohkuma M."/>
            <person name="Takai K."/>
        </authorList>
    </citation>
    <scope>NUCLEOTIDE SEQUENCE [LARGE SCALE GENOMIC DNA]</scope>
    <source>
        <strain evidence="4 5">MK-D1</strain>
    </source>
</reference>
<dbReference type="GeneID" id="41328459"/>
<sequence length="432" mass="48366">MAKPKFMEGPLKGNFASAYAAMDADIDVCTAYPITPQTTVVEKLSELIGEEEFIERQHVEYVRMESEHSVGAGLVGASYGGARTFTATAGQGLLYMTEMVHWMTGARLPPVVAIQTRGITGPGWNIWADYGDILSLRDSGIMIQFIASHQEIYDSIIQGYNITEHPDVMLPLFPAYGGFVLSHTAKPVKRIPWEDAQKFVRPKTPEWPHVWVDGERPIMSNALIMPQNFYTEFRIKIHEAQMNALPVIKNTMAEFEKSFGRGYGNGLVVPYKCEDAEVLLIGYGGNALQAEDAVDKAREQGYKAGALRLRTYRPFPQEDLLHYIKKIPYVAVMERALAFGSPTGGAVSTDIMAICQRDPEARNANIVPFIGGLGGRDVFLDEQIDQIKILYELKEKGEVPDRKYKMWDTFWTGLITGDKKMAIENEEYFGDI</sequence>
<evidence type="ECO:0000259" key="3">
    <source>
        <dbReference type="Pfam" id="PF17147"/>
    </source>
</evidence>
<protein>
    <submittedName>
        <fullName evidence="4">Transketolase C-terminal domain-containing protein</fullName>
    </submittedName>
</protein>
<dbReference type="AlphaFoldDB" id="A0A5B9D6C7"/>
<dbReference type="SUPFAM" id="SSF52518">
    <property type="entry name" value="Thiamin diphosphate-binding fold (THDP-binding)"/>
    <property type="match status" value="1"/>
</dbReference>
<dbReference type="Proteomes" id="UP000321408">
    <property type="component" value="Chromosome"/>
</dbReference>
<dbReference type="InterPro" id="IPR009014">
    <property type="entry name" value="Transketo_C/PFOR_II"/>
</dbReference>
<dbReference type="PANTHER" id="PTHR32154:SF30">
    <property type="entry name" value="2-OXOACID OXIDOREDUCTASE (FERREDOXIN)"/>
    <property type="match status" value="1"/>
</dbReference>
<dbReference type="GO" id="GO:0006082">
    <property type="term" value="P:organic acid metabolic process"/>
    <property type="evidence" value="ECO:0007669"/>
    <property type="project" value="UniProtKB-ARBA"/>
</dbReference>